<dbReference type="Gene3D" id="3.40.50.1820">
    <property type="entry name" value="alpha/beta hydrolase"/>
    <property type="match status" value="1"/>
</dbReference>
<name>A0A844G3K5_9BACT</name>
<comment type="caution">
    <text evidence="1">The sequence shown here is derived from an EMBL/GenBank/DDBJ whole genome shotgun (WGS) entry which is preliminary data.</text>
</comment>
<dbReference type="Proteomes" id="UP000435649">
    <property type="component" value="Unassembled WGS sequence"/>
</dbReference>
<dbReference type="SUPFAM" id="SSF53474">
    <property type="entry name" value="alpha/beta-Hydrolases"/>
    <property type="match status" value="1"/>
</dbReference>
<dbReference type="InterPro" id="IPR029058">
    <property type="entry name" value="AB_hydrolase_fold"/>
</dbReference>
<sequence>MKRSGMKPIHAVFALFLLLVLAGCAASPVGSYQSTAVSNSILNSELALAARSYEGIDRNPVVIIHGFLGARLADPAGPVWGNFSTATFSDANLKALGLPMEIGKPLAALVSPSVPAGILDDAEIRFAGFTFRQPGYGLAVDRLVKAGYVDGSRPLPRGRKHPNLFSFAYDWRRDLPESAAKLHEFLLEKRRYLQELYEAEYGVRDYDVQFDLVAHSMGGLLARYYLMYGDQDLPHDPEKLPELDWRGCLMVDKLLVVGTPNDGYLDTFRELVEGLVLVPGAPRLPSGILATFPSYYQMLPGASGGTVAFELSGGAGLAAYDLFNPNAWLQNKWGLGDPANDRYWKLVIPDAESKTPEERRLIARDHLIKCLVRAWQFRRALSVPSAPPENCLLYLFAGDAVDTAAVIRVGADGRLLETEYSAGDGKVLVSSARFDSKTREIKMPPFSRSPIEWRAVYHIGAAHMGFFASDAFWKNARYNLLMQPTPEQRVRYKLNE</sequence>
<dbReference type="GO" id="GO:0008374">
    <property type="term" value="F:O-acyltransferase activity"/>
    <property type="evidence" value="ECO:0007669"/>
    <property type="project" value="InterPro"/>
</dbReference>
<dbReference type="PANTHER" id="PTHR11440">
    <property type="entry name" value="LECITHIN-CHOLESTEROL ACYLTRANSFERASE-RELATED"/>
    <property type="match status" value="1"/>
</dbReference>
<proteinExistence type="predicted"/>
<keyword evidence="2" id="KW-1185">Reference proteome</keyword>
<dbReference type="InterPro" id="IPR003386">
    <property type="entry name" value="LACT/PDAT_acylTrfase"/>
</dbReference>
<organism evidence="1 2">
    <name type="scientific">Victivallis lenta</name>
    <dbReference type="NCBI Taxonomy" id="2606640"/>
    <lineage>
        <taxon>Bacteria</taxon>
        <taxon>Pseudomonadati</taxon>
        <taxon>Lentisphaerota</taxon>
        <taxon>Lentisphaeria</taxon>
        <taxon>Victivallales</taxon>
        <taxon>Victivallaceae</taxon>
        <taxon>Victivallis</taxon>
    </lineage>
</organism>
<protein>
    <recommendedName>
        <fullName evidence="3">Lecithin:cholesterol acyltransferase</fullName>
    </recommendedName>
</protein>
<dbReference type="Pfam" id="PF02450">
    <property type="entry name" value="LCAT"/>
    <property type="match status" value="1"/>
</dbReference>
<evidence type="ECO:0000313" key="2">
    <source>
        <dbReference type="Proteomes" id="UP000435649"/>
    </source>
</evidence>
<evidence type="ECO:0008006" key="3">
    <source>
        <dbReference type="Google" id="ProtNLM"/>
    </source>
</evidence>
<accession>A0A844G3K5</accession>
<reference evidence="1 2" key="1">
    <citation type="submission" date="2019-08" db="EMBL/GenBank/DDBJ databases">
        <title>In-depth cultivation of the pig gut microbiome towards novel bacterial diversity and tailored functional studies.</title>
        <authorList>
            <person name="Wylensek D."/>
            <person name="Hitch T.C.A."/>
            <person name="Clavel T."/>
        </authorList>
    </citation>
    <scope>NUCLEOTIDE SEQUENCE [LARGE SCALE GENOMIC DNA]</scope>
    <source>
        <strain evidence="1 2">BBE-744-WT-12</strain>
    </source>
</reference>
<dbReference type="EMBL" id="VUNS01000018">
    <property type="protein sequence ID" value="MST98350.1"/>
    <property type="molecule type" value="Genomic_DNA"/>
</dbReference>
<dbReference type="PROSITE" id="PS51257">
    <property type="entry name" value="PROKAR_LIPOPROTEIN"/>
    <property type="match status" value="1"/>
</dbReference>
<gene>
    <name evidence="1" type="ORF">FYJ85_15015</name>
</gene>
<evidence type="ECO:0000313" key="1">
    <source>
        <dbReference type="EMBL" id="MST98350.1"/>
    </source>
</evidence>
<dbReference type="AlphaFoldDB" id="A0A844G3K5"/>
<dbReference type="GO" id="GO:0006629">
    <property type="term" value="P:lipid metabolic process"/>
    <property type="evidence" value="ECO:0007669"/>
    <property type="project" value="InterPro"/>
</dbReference>